<evidence type="ECO:0000313" key="3">
    <source>
        <dbReference type="Proteomes" id="UP000029736"/>
    </source>
</evidence>
<proteinExistence type="predicted"/>
<dbReference type="RefSeq" id="WP_044222067.1">
    <property type="nucleotide sequence ID" value="NZ_JBKAGJ010000034.1"/>
</dbReference>
<name>A0A098S7A2_9BACT</name>
<evidence type="ECO:0000313" key="2">
    <source>
        <dbReference type="EMBL" id="KGE87533.1"/>
    </source>
</evidence>
<dbReference type="SUPFAM" id="SSF52540">
    <property type="entry name" value="P-loop containing nucleoside triphosphate hydrolases"/>
    <property type="match status" value="1"/>
</dbReference>
<protein>
    <submittedName>
        <fullName evidence="2">ATPase</fullName>
    </submittedName>
</protein>
<dbReference type="GO" id="GO:0005524">
    <property type="term" value="F:ATP binding"/>
    <property type="evidence" value="ECO:0007669"/>
    <property type="project" value="InterPro"/>
</dbReference>
<dbReference type="InterPro" id="IPR011579">
    <property type="entry name" value="ATPase_dom"/>
</dbReference>
<dbReference type="Pfam" id="PF01637">
    <property type="entry name" value="ATPase_2"/>
    <property type="match status" value="1"/>
</dbReference>
<feature type="domain" description="ATPase" evidence="1">
    <location>
        <begin position="6"/>
        <end position="216"/>
    </location>
</feature>
<dbReference type="AlphaFoldDB" id="A0A098S7A2"/>
<sequence>MLQLVGRAEEKQVLLNAYASDEPEMVAVIGRRRVGKTFLVRTVLQGKIDLEVTGIQNTTSKPQIENFHFLLKDLAGDNVALPTPASWLEAFRQLITVLKNDNGVSRKRVLFFDELPWLASRKSGFLEAFGFFWNNWASKNNILVIICGSAASWMIKRVVQNRGGLHNRITKRIYLKPFTLSETEAYLTHRNVHLNRYQIAQLYMIMGGIPHYLKEVKAGKSAAQNIDDICFSEGGLLRDEFTSLYPALFEKADRHIEVVRALGKKWKGLTRKQIVAQTGLSEGGTVSKILRELIHSGFASSYYPFGKRKKEMLYRLTDEYSLFYLHFIERKQVQERGMWKSLSQTPVYKSWSGYAFESLCLKHIYQIKKALQIGGIYSEAVSFTFAGNDELPGTQIDLLIDRNDSVINLCELKFYNEPFTINKSYAEQLERKRHIFKTVSKTKKQVFITLVTTHGLQTNQHSLGLVDSALDLNALFD</sequence>
<evidence type="ECO:0000259" key="1">
    <source>
        <dbReference type="Pfam" id="PF01637"/>
    </source>
</evidence>
<dbReference type="Proteomes" id="UP000029736">
    <property type="component" value="Unassembled WGS sequence"/>
</dbReference>
<dbReference type="Gene3D" id="3.40.50.300">
    <property type="entry name" value="P-loop containing nucleotide triphosphate hydrolases"/>
    <property type="match status" value="1"/>
</dbReference>
<comment type="caution">
    <text evidence="2">The sequence shown here is derived from an EMBL/GenBank/DDBJ whole genome shotgun (WGS) entry which is preliminary data.</text>
</comment>
<dbReference type="OrthoDB" id="9813134at2"/>
<accession>A0A098S7A2</accession>
<keyword evidence="3" id="KW-1185">Reference proteome</keyword>
<reference evidence="2 3" key="1">
    <citation type="journal article" date="2014" name="Int. J. Syst. Evol. Microbiol.">
        <title>Phaeodactylibacter xiamenensis gen. nov., sp. nov., a member of the family Saprospiraceae isolated from the marine alga Phaeodactylum tricornutum.</title>
        <authorList>
            <person name="Chen Z.Jr."/>
            <person name="Lei X."/>
            <person name="Lai Q."/>
            <person name="Li Y."/>
            <person name="Zhang B."/>
            <person name="Zhang J."/>
            <person name="Zhang H."/>
            <person name="Yang L."/>
            <person name="Zheng W."/>
            <person name="Tian Y."/>
            <person name="Yu Z."/>
            <person name="Xu H.Jr."/>
            <person name="Zheng T."/>
        </authorList>
    </citation>
    <scope>NUCLEOTIDE SEQUENCE [LARGE SCALE GENOMIC DNA]</scope>
    <source>
        <strain evidence="2 3">KD52</strain>
    </source>
</reference>
<dbReference type="PANTHER" id="PTHR34704">
    <property type="entry name" value="ATPASE"/>
    <property type="match status" value="1"/>
</dbReference>
<dbReference type="PANTHER" id="PTHR34704:SF1">
    <property type="entry name" value="ATPASE"/>
    <property type="match status" value="1"/>
</dbReference>
<organism evidence="2 3">
    <name type="scientific">Phaeodactylibacter xiamenensis</name>
    <dbReference type="NCBI Taxonomy" id="1524460"/>
    <lineage>
        <taxon>Bacteria</taxon>
        <taxon>Pseudomonadati</taxon>
        <taxon>Bacteroidota</taxon>
        <taxon>Saprospiria</taxon>
        <taxon>Saprospirales</taxon>
        <taxon>Haliscomenobacteraceae</taxon>
        <taxon>Phaeodactylibacter</taxon>
    </lineage>
</organism>
<dbReference type="EMBL" id="JPOS01000035">
    <property type="protein sequence ID" value="KGE87533.1"/>
    <property type="molecule type" value="Genomic_DNA"/>
</dbReference>
<dbReference type="STRING" id="1524460.IX84_15110"/>
<gene>
    <name evidence="2" type="ORF">IX84_15110</name>
</gene>
<dbReference type="InterPro" id="IPR027417">
    <property type="entry name" value="P-loop_NTPase"/>
</dbReference>